<evidence type="ECO:0000256" key="6">
    <source>
        <dbReference type="ARBA" id="ARBA00023136"/>
    </source>
</evidence>
<dbReference type="InterPro" id="IPR051371">
    <property type="entry name" value="Ras_palmitoyltransferase"/>
</dbReference>
<dbReference type="OrthoDB" id="5377273at2759"/>
<keyword evidence="9" id="KW-1185">Reference proteome</keyword>
<dbReference type="InterPro" id="IPR019383">
    <property type="entry name" value="Golgin_A_7/ERF4"/>
</dbReference>
<dbReference type="PANTHER" id="PTHR13254">
    <property type="entry name" value="GOLGI AUTOANTIGEN, GOLGIN SUBFAMILY A, 7"/>
    <property type="match status" value="1"/>
</dbReference>
<evidence type="ECO:0000256" key="4">
    <source>
        <dbReference type="ARBA" id="ARBA00018463"/>
    </source>
</evidence>
<sequence>DADVDDDDDEYTWGPSHPCFPHVNPHVPVTSPLYSTTRVIRVKRDWMVAGDLAPAFQNLYPEVLDPLVTEDAFRDIVKKINRELVAAFSPWTLRAWADAVVGAATLWMWEDAGFTGVKARLRALEDWIEDWNREVGTRDGVRIIPLRRTGYLTLDIQIPDPHIG</sequence>
<evidence type="ECO:0000256" key="1">
    <source>
        <dbReference type="ARBA" id="ARBA00004406"/>
    </source>
</evidence>
<dbReference type="GO" id="GO:0031211">
    <property type="term" value="C:endoplasmic reticulum palmitoyltransferase complex"/>
    <property type="evidence" value="ECO:0007669"/>
    <property type="project" value="TreeGrafter"/>
</dbReference>
<dbReference type="Pfam" id="PF10256">
    <property type="entry name" value="Erf4"/>
    <property type="match status" value="1"/>
</dbReference>
<evidence type="ECO:0000313" key="9">
    <source>
        <dbReference type="Proteomes" id="UP000799438"/>
    </source>
</evidence>
<comment type="subcellular location">
    <subcellularLocation>
        <location evidence="1">Endoplasmic reticulum membrane</location>
        <topology evidence="1">Peripheral membrane protein</topology>
    </subcellularLocation>
</comment>
<feature type="non-terminal residue" evidence="8">
    <location>
        <position position="164"/>
    </location>
</feature>
<evidence type="ECO:0000256" key="2">
    <source>
        <dbReference type="ARBA" id="ARBA00007732"/>
    </source>
</evidence>
<keyword evidence="5" id="KW-0256">Endoplasmic reticulum</keyword>
<evidence type="ECO:0000256" key="3">
    <source>
        <dbReference type="ARBA" id="ARBA00011396"/>
    </source>
</evidence>
<evidence type="ECO:0000313" key="8">
    <source>
        <dbReference type="EMBL" id="KAF2142989.1"/>
    </source>
</evidence>
<organism evidence="8 9">
    <name type="scientific">Aplosporella prunicola CBS 121167</name>
    <dbReference type="NCBI Taxonomy" id="1176127"/>
    <lineage>
        <taxon>Eukaryota</taxon>
        <taxon>Fungi</taxon>
        <taxon>Dikarya</taxon>
        <taxon>Ascomycota</taxon>
        <taxon>Pezizomycotina</taxon>
        <taxon>Dothideomycetes</taxon>
        <taxon>Dothideomycetes incertae sedis</taxon>
        <taxon>Botryosphaeriales</taxon>
        <taxon>Aplosporellaceae</taxon>
        <taxon>Aplosporella</taxon>
    </lineage>
</organism>
<comment type="subunit">
    <text evidence="3">Interacts with ERF2.</text>
</comment>
<feature type="non-terminal residue" evidence="8">
    <location>
        <position position="1"/>
    </location>
</feature>
<dbReference type="PANTHER" id="PTHR13254:SF0">
    <property type="entry name" value="GOLGIN SUBFAMILY A MEMBER 7_ERF4 DOMAIN-CONTAINING PROTEIN"/>
    <property type="match status" value="1"/>
</dbReference>
<proteinExistence type="inferred from homology"/>
<dbReference type="GO" id="GO:0005789">
    <property type="term" value="C:endoplasmic reticulum membrane"/>
    <property type="evidence" value="ECO:0007669"/>
    <property type="project" value="UniProtKB-SubCell"/>
</dbReference>
<dbReference type="AlphaFoldDB" id="A0A6A6BFQ8"/>
<accession>A0A6A6BFQ8</accession>
<dbReference type="EMBL" id="ML995483">
    <property type="protein sequence ID" value="KAF2142989.1"/>
    <property type="molecule type" value="Genomic_DNA"/>
</dbReference>
<dbReference type="GeneID" id="54293435"/>
<evidence type="ECO:0000259" key="7">
    <source>
        <dbReference type="Pfam" id="PF10256"/>
    </source>
</evidence>
<protein>
    <recommendedName>
        <fullName evidence="4">Ras modification protein ERF4</fullName>
    </recommendedName>
</protein>
<feature type="domain" description="Golgin subfamily A member 7/ERF4" evidence="7">
    <location>
        <begin position="39"/>
        <end position="155"/>
    </location>
</feature>
<comment type="similarity">
    <text evidence="2">Belongs to the ERF4 family.</text>
</comment>
<dbReference type="GO" id="GO:0006612">
    <property type="term" value="P:protein targeting to membrane"/>
    <property type="evidence" value="ECO:0007669"/>
    <property type="project" value="TreeGrafter"/>
</dbReference>
<dbReference type="RefSeq" id="XP_033398701.1">
    <property type="nucleotide sequence ID" value="XM_033535939.1"/>
</dbReference>
<dbReference type="Proteomes" id="UP000799438">
    <property type="component" value="Unassembled WGS sequence"/>
</dbReference>
<reference evidence="8" key="1">
    <citation type="journal article" date="2020" name="Stud. Mycol.">
        <title>101 Dothideomycetes genomes: a test case for predicting lifestyles and emergence of pathogens.</title>
        <authorList>
            <person name="Haridas S."/>
            <person name="Albert R."/>
            <person name="Binder M."/>
            <person name="Bloem J."/>
            <person name="Labutti K."/>
            <person name="Salamov A."/>
            <person name="Andreopoulos B."/>
            <person name="Baker S."/>
            <person name="Barry K."/>
            <person name="Bills G."/>
            <person name="Bluhm B."/>
            <person name="Cannon C."/>
            <person name="Castanera R."/>
            <person name="Culley D."/>
            <person name="Daum C."/>
            <person name="Ezra D."/>
            <person name="Gonzalez J."/>
            <person name="Henrissat B."/>
            <person name="Kuo A."/>
            <person name="Liang C."/>
            <person name="Lipzen A."/>
            <person name="Lutzoni F."/>
            <person name="Magnuson J."/>
            <person name="Mondo S."/>
            <person name="Nolan M."/>
            <person name="Ohm R."/>
            <person name="Pangilinan J."/>
            <person name="Park H.-J."/>
            <person name="Ramirez L."/>
            <person name="Alfaro M."/>
            <person name="Sun H."/>
            <person name="Tritt A."/>
            <person name="Yoshinaga Y."/>
            <person name="Zwiers L.-H."/>
            <person name="Turgeon B."/>
            <person name="Goodwin S."/>
            <person name="Spatafora J."/>
            <person name="Crous P."/>
            <person name="Grigoriev I."/>
        </authorList>
    </citation>
    <scope>NUCLEOTIDE SEQUENCE</scope>
    <source>
        <strain evidence="8">CBS 121167</strain>
    </source>
</reference>
<keyword evidence="6" id="KW-0472">Membrane</keyword>
<evidence type="ECO:0000256" key="5">
    <source>
        <dbReference type="ARBA" id="ARBA00022824"/>
    </source>
</evidence>
<name>A0A6A6BFQ8_9PEZI</name>
<gene>
    <name evidence="8" type="ORF">K452DRAFT_195280</name>
</gene>